<evidence type="ECO:0000313" key="3">
    <source>
        <dbReference type="Proteomes" id="UP000198790"/>
    </source>
</evidence>
<feature type="domain" description="Putative beta-lactamase-inhibitor-like PepSY-like" evidence="1">
    <location>
        <begin position="21"/>
        <end position="81"/>
    </location>
</feature>
<proteinExistence type="predicted"/>
<evidence type="ECO:0000259" key="1">
    <source>
        <dbReference type="Pfam" id="PF11396"/>
    </source>
</evidence>
<gene>
    <name evidence="2" type="ORF">SAMN04489723_11437</name>
</gene>
<dbReference type="OrthoDB" id="710080at2"/>
<dbReference type="SUPFAM" id="SSF160574">
    <property type="entry name" value="BT0923-like"/>
    <property type="match status" value="1"/>
</dbReference>
<name>A0A1I1BIB3_9BACT</name>
<reference evidence="2 3" key="1">
    <citation type="submission" date="2016-10" db="EMBL/GenBank/DDBJ databases">
        <authorList>
            <person name="de Groot N.N."/>
        </authorList>
    </citation>
    <scope>NUCLEOTIDE SEQUENCE [LARGE SCALE GENOMIC DNA]</scope>
    <source>
        <strain evidence="2 3">DSM 23399</strain>
    </source>
</reference>
<accession>A0A1I1BIB3</accession>
<protein>
    <submittedName>
        <fullName evidence="2">Putative beta-lactamase-inhibitor-like, PepSY-like</fullName>
    </submittedName>
</protein>
<dbReference type="EMBL" id="FOKK01000014">
    <property type="protein sequence ID" value="SFB50105.1"/>
    <property type="molecule type" value="Genomic_DNA"/>
</dbReference>
<keyword evidence="3" id="KW-1185">Reference proteome</keyword>
<organism evidence="2 3">
    <name type="scientific">Algoriphagus aquimarinus</name>
    <dbReference type="NCBI Taxonomy" id="237018"/>
    <lineage>
        <taxon>Bacteria</taxon>
        <taxon>Pseudomonadati</taxon>
        <taxon>Bacteroidota</taxon>
        <taxon>Cytophagia</taxon>
        <taxon>Cytophagales</taxon>
        <taxon>Cyclobacteriaceae</taxon>
        <taxon>Algoriphagus</taxon>
    </lineage>
</organism>
<dbReference type="Pfam" id="PF11396">
    <property type="entry name" value="PepSY_like"/>
    <property type="match status" value="2"/>
</dbReference>
<evidence type="ECO:0000313" key="2">
    <source>
        <dbReference type="EMBL" id="SFB50105.1"/>
    </source>
</evidence>
<dbReference type="RefSeq" id="WP_092899391.1">
    <property type="nucleotide sequence ID" value="NZ_FOKK01000014.1"/>
</dbReference>
<dbReference type="InterPro" id="IPR021533">
    <property type="entry name" value="PepSY-like"/>
</dbReference>
<dbReference type="Proteomes" id="UP000198790">
    <property type="component" value="Unassembled WGS sequence"/>
</dbReference>
<feature type="domain" description="Putative beta-lactamase-inhibitor-like PepSY-like" evidence="1">
    <location>
        <begin position="88"/>
        <end position="141"/>
    </location>
</feature>
<dbReference type="STRING" id="237018.SAMN04489723_11437"/>
<dbReference type="AlphaFoldDB" id="A0A1I1BIB3"/>
<sequence length="142" mass="16647">MNIFKILPFIVLGILFSEKANAQKTALAENEIPLEITNYINQNFKDHKTRKVIKEISNNKVVYKIKLNRNVELEFGEAYTIREIESKLGVSMFLLPVRIVEYVQTNYPNFKVIEWELDEEGQKVELYNDIEILFDSNGNFVK</sequence>
<dbReference type="Gene3D" id="3.40.1420.30">
    <property type="match status" value="1"/>
</dbReference>